<dbReference type="Gene3D" id="3.30.70.260">
    <property type="match status" value="1"/>
</dbReference>
<feature type="non-terminal residue" evidence="2">
    <location>
        <position position="1"/>
    </location>
</feature>
<dbReference type="SUPFAM" id="SSF55021">
    <property type="entry name" value="ACT-like"/>
    <property type="match status" value="1"/>
</dbReference>
<organism evidence="2">
    <name type="scientific">marine sediment metagenome</name>
    <dbReference type="NCBI Taxonomy" id="412755"/>
    <lineage>
        <taxon>unclassified sequences</taxon>
        <taxon>metagenomes</taxon>
        <taxon>ecological metagenomes</taxon>
    </lineage>
</organism>
<proteinExistence type="predicted"/>
<evidence type="ECO:0000259" key="1">
    <source>
        <dbReference type="PROSITE" id="PS51671"/>
    </source>
</evidence>
<reference evidence="2" key="1">
    <citation type="journal article" date="2014" name="Front. Microbiol.">
        <title>High frequency of phylogenetically diverse reductive dehalogenase-homologous genes in deep subseafloor sedimentary metagenomes.</title>
        <authorList>
            <person name="Kawai M."/>
            <person name="Futagami T."/>
            <person name="Toyoda A."/>
            <person name="Takaki Y."/>
            <person name="Nishi S."/>
            <person name="Hori S."/>
            <person name="Arai W."/>
            <person name="Tsubouchi T."/>
            <person name="Morono Y."/>
            <person name="Uchiyama I."/>
            <person name="Ito T."/>
            <person name="Fujiyama A."/>
            <person name="Inagaki F."/>
            <person name="Takami H."/>
        </authorList>
    </citation>
    <scope>NUCLEOTIDE SEQUENCE</scope>
    <source>
        <strain evidence="2">Expedition CK06-06</strain>
    </source>
</reference>
<dbReference type="PROSITE" id="PS51671">
    <property type="entry name" value="ACT"/>
    <property type="match status" value="1"/>
</dbReference>
<gene>
    <name evidence="2" type="ORF">S01H1_40767</name>
</gene>
<name>X0VBF2_9ZZZZ</name>
<feature type="domain" description="ACT" evidence="1">
    <location>
        <begin position="49"/>
        <end position="116"/>
    </location>
</feature>
<accession>X0VBF2</accession>
<comment type="caution">
    <text evidence="2">The sequence shown here is derived from an EMBL/GenBank/DDBJ whole genome shotgun (WGS) entry which is preliminary data.</text>
</comment>
<protein>
    <recommendedName>
        <fullName evidence="1">ACT domain-containing protein</fullName>
    </recommendedName>
</protein>
<dbReference type="AlphaFoldDB" id="X0VBF2"/>
<sequence>IIELNRPAVAAAAEELKTALDAALTGDGLGATLDEARALRATLGPALTLVKVALLDQPGELAAVGEALAASGVDVRDLQLRHAPYGGGGVLTLSVRPGEAGALASALGDVGFELVD</sequence>
<evidence type="ECO:0000313" key="2">
    <source>
        <dbReference type="EMBL" id="GAG08642.1"/>
    </source>
</evidence>
<dbReference type="InterPro" id="IPR002912">
    <property type="entry name" value="ACT_dom"/>
</dbReference>
<dbReference type="InterPro" id="IPR045865">
    <property type="entry name" value="ACT-like_dom_sf"/>
</dbReference>
<dbReference type="EMBL" id="BARS01025826">
    <property type="protein sequence ID" value="GAG08642.1"/>
    <property type="molecule type" value="Genomic_DNA"/>
</dbReference>